<evidence type="ECO:0000313" key="2">
    <source>
        <dbReference type="EMBL" id="BAD58741.1"/>
    </source>
</evidence>
<dbReference type="Pfam" id="PF19054">
    <property type="entry name" value="DUF5753"/>
    <property type="match status" value="1"/>
</dbReference>
<protein>
    <submittedName>
        <fullName evidence="2">Putative DNA-binding protein</fullName>
    </submittedName>
</protein>
<proteinExistence type="predicted"/>
<reference evidence="2 3" key="1">
    <citation type="journal article" date="2004" name="Proc. Natl. Acad. Sci. U.S.A.">
        <title>The complete genomic sequence of Nocardia farcinica IFM 10152.</title>
        <authorList>
            <person name="Ishikawa J."/>
            <person name="Yamashita A."/>
            <person name="Mikami Y."/>
            <person name="Hoshino Y."/>
            <person name="Kurita H."/>
            <person name="Hotta K."/>
            <person name="Shiba T."/>
            <person name="Hattori M."/>
        </authorList>
    </citation>
    <scope>NUCLEOTIDE SEQUENCE [LARGE SCALE GENOMIC DNA]</scope>
    <source>
        <strain evidence="2 3">IFM 10152</strain>
    </source>
</reference>
<dbReference type="InterPro" id="IPR010982">
    <property type="entry name" value="Lambda_DNA-bd_dom_sf"/>
</dbReference>
<keyword evidence="2" id="KW-0238">DNA-binding</keyword>
<dbReference type="InterPro" id="IPR043917">
    <property type="entry name" value="DUF5753"/>
</dbReference>
<evidence type="ECO:0000313" key="3">
    <source>
        <dbReference type="Proteomes" id="UP000006820"/>
    </source>
</evidence>
<name>Q5YSV0_NOCFA</name>
<dbReference type="InterPro" id="IPR001387">
    <property type="entry name" value="Cro/C1-type_HTH"/>
</dbReference>
<keyword evidence="3" id="KW-1185">Reference proteome</keyword>
<dbReference type="OrthoDB" id="4534176at2"/>
<dbReference type="eggNOG" id="COG1396">
    <property type="taxonomic scope" value="Bacteria"/>
</dbReference>
<dbReference type="Gene3D" id="1.10.260.40">
    <property type="entry name" value="lambda repressor-like DNA-binding domains"/>
    <property type="match status" value="1"/>
</dbReference>
<dbReference type="STRING" id="247156.NFA_38930"/>
<dbReference type="SUPFAM" id="SSF47413">
    <property type="entry name" value="lambda repressor-like DNA-binding domains"/>
    <property type="match status" value="1"/>
</dbReference>
<dbReference type="RefSeq" id="WP_011210426.1">
    <property type="nucleotide sequence ID" value="NC_006361.1"/>
</dbReference>
<dbReference type="SMART" id="SM00530">
    <property type="entry name" value="HTH_XRE"/>
    <property type="match status" value="1"/>
</dbReference>
<feature type="domain" description="HTH cro/C1-type" evidence="1">
    <location>
        <begin position="16"/>
        <end position="69"/>
    </location>
</feature>
<organism evidence="2 3">
    <name type="scientific">Nocardia farcinica (strain IFM 10152)</name>
    <dbReference type="NCBI Taxonomy" id="247156"/>
    <lineage>
        <taxon>Bacteria</taxon>
        <taxon>Bacillati</taxon>
        <taxon>Actinomycetota</taxon>
        <taxon>Actinomycetes</taxon>
        <taxon>Mycobacteriales</taxon>
        <taxon>Nocardiaceae</taxon>
        <taxon>Nocardia</taxon>
    </lineage>
</organism>
<dbReference type="KEGG" id="nfa:NFA_38930"/>
<dbReference type="EMBL" id="AP006618">
    <property type="protein sequence ID" value="BAD58741.1"/>
    <property type="molecule type" value="Genomic_DNA"/>
</dbReference>
<dbReference type="Proteomes" id="UP000006820">
    <property type="component" value="Chromosome"/>
</dbReference>
<dbReference type="Pfam" id="PF13560">
    <property type="entry name" value="HTH_31"/>
    <property type="match status" value="1"/>
</dbReference>
<sequence>MTTNPHEAREALGRRLRELRRRAGLSGRGMAALVGWHESKVSKIEYGKLRPSDDDIRAYCLHAGALDQLEDLLATLHNLDGAYMEMRRLLARGQGRSQAQLVRLAEETKHTRIFQNQVIPGILQTSEYARATLEFSAARHRLPVDDVEEGVARRMERQQFLYRGDRRFHILIAEQALWTTVGSVDVMAGQMDRLVAVSSLPRLILGIVPATAEIPMQTTNFVMFDDRLVTVETITAELKVTQPREVAMYAQAFELLAEQSVTGEKARALIVSVLERRRNH</sequence>
<gene>
    <name evidence="2" type="ordered locus">NFA_38930</name>
</gene>
<evidence type="ECO:0000259" key="1">
    <source>
        <dbReference type="PROSITE" id="PS50943"/>
    </source>
</evidence>
<accession>Q5YSV0</accession>
<dbReference type="PROSITE" id="PS50943">
    <property type="entry name" value="HTH_CROC1"/>
    <property type="match status" value="1"/>
</dbReference>
<dbReference type="AlphaFoldDB" id="Q5YSV0"/>
<dbReference type="HOGENOM" id="CLU_055817_2_0_11"/>
<dbReference type="GeneID" id="61134578"/>
<dbReference type="GO" id="GO:0003677">
    <property type="term" value="F:DNA binding"/>
    <property type="evidence" value="ECO:0007669"/>
    <property type="project" value="UniProtKB-KW"/>
</dbReference>